<proteinExistence type="predicted"/>
<evidence type="ECO:0000256" key="4">
    <source>
        <dbReference type="SAM" id="Phobius"/>
    </source>
</evidence>
<keyword evidence="2 6" id="KW-0418">Kinase</keyword>
<dbReference type="GO" id="GO:0016301">
    <property type="term" value="F:kinase activity"/>
    <property type="evidence" value="ECO:0007669"/>
    <property type="project" value="UniProtKB-KW"/>
</dbReference>
<feature type="transmembrane region" description="Helical" evidence="4">
    <location>
        <begin position="38"/>
        <end position="61"/>
    </location>
</feature>
<evidence type="ECO:0000259" key="5">
    <source>
        <dbReference type="Pfam" id="PF07730"/>
    </source>
</evidence>
<reference evidence="7" key="1">
    <citation type="journal article" date="2019" name="Int. J. Syst. Evol. Microbiol.">
        <title>The Global Catalogue of Microorganisms (GCM) 10K type strain sequencing project: providing services to taxonomists for standard genome sequencing and annotation.</title>
        <authorList>
            <consortium name="The Broad Institute Genomics Platform"/>
            <consortium name="The Broad Institute Genome Sequencing Center for Infectious Disease"/>
            <person name="Wu L."/>
            <person name="Ma J."/>
        </authorList>
    </citation>
    <scope>NUCLEOTIDE SEQUENCE [LARGE SCALE GENOMIC DNA]</scope>
    <source>
        <strain evidence="7">JCM 19129</strain>
    </source>
</reference>
<keyword evidence="7" id="KW-1185">Reference proteome</keyword>
<dbReference type="PANTHER" id="PTHR24421">
    <property type="entry name" value="NITRATE/NITRITE SENSOR PROTEIN NARX-RELATED"/>
    <property type="match status" value="1"/>
</dbReference>
<dbReference type="InterPro" id="IPR050482">
    <property type="entry name" value="Sensor_HK_TwoCompSys"/>
</dbReference>
<feature type="transmembrane region" description="Helical" evidence="4">
    <location>
        <begin position="149"/>
        <end position="168"/>
    </location>
</feature>
<keyword evidence="4" id="KW-0472">Membrane</keyword>
<gene>
    <name evidence="6" type="ORF">GCM10025790_10340</name>
</gene>
<evidence type="ECO:0000256" key="3">
    <source>
        <dbReference type="ARBA" id="ARBA00023012"/>
    </source>
</evidence>
<evidence type="ECO:0000256" key="1">
    <source>
        <dbReference type="ARBA" id="ARBA00022679"/>
    </source>
</evidence>
<dbReference type="SUPFAM" id="SSF55874">
    <property type="entry name" value="ATPase domain of HSP90 chaperone/DNA topoisomerase II/histidine kinase"/>
    <property type="match status" value="1"/>
</dbReference>
<dbReference type="Pfam" id="PF07730">
    <property type="entry name" value="HisKA_3"/>
    <property type="match status" value="1"/>
</dbReference>
<protein>
    <submittedName>
        <fullName evidence="6">Sensor histidine kinase</fullName>
    </submittedName>
</protein>
<keyword evidence="3" id="KW-0902">Two-component regulatory system</keyword>
<evidence type="ECO:0000313" key="6">
    <source>
        <dbReference type="EMBL" id="GAA4916875.1"/>
    </source>
</evidence>
<feature type="transmembrane region" description="Helical" evidence="4">
    <location>
        <begin position="12"/>
        <end position="32"/>
    </location>
</feature>
<dbReference type="InterPro" id="IPR011712">
    <property type="entry name" value="Sig_transdc_His_kin_sub3_dim/P"/>
</dbReference>
<comment type="caution">
    <text evidence="6">The sequence shown here is derived from an EMBL/GenBank/DDBJ whole genome shotgun (WGS) entry which is preliminary data.</text>
</comment>
<dbReference type="InterPro" id="IPR036890">
    <property type="entry name" value="HATPase_C_sf"/>
</dbReference>
<evidence type="ECO:0000313" key="7">
    <source>
        <dbReference type="Proteomes" id="UP001500368"/>
    </source>
</evidence>
<evidence type="ECO:0000256" key="2">
    <source>
        <dbReference type="ARBA" id="ARBA00022777"/>
    </source>
</evidence>
<feature type="domain" description="Signal transduction histidine kinase subgroup 3 dimerisation and phosphoacceptor" evidence="5">
    <location>
        <begin position="188"/>
        <end position="253"/>
    </location>
</feature>
<accession>A0ABP9FUU2</accession>
<sequence length="373" mass="40448">MTKQATSQAHLMGILYAGIWLVFLFIPAYAALVSETGWGWRITAWAATAAFAALYLWRMAVWMQAVERGHPPTPKAMISTQLLLAALVGLTLPAIGVYGTTFSTFMAALVVFSYRPKISIPIGVALWAVPSSAAIAISNMQGSSFWDGLYWAVLGPGIGVFFIVLIRLQEYYEHRERHKEQQLHQAAERDRIARDVHDVLGHSLTVLSIKAQLARRLMEAEPQRAQQELNEIEQLARESLTQVRNTVTQLRSPQFPSELEVARSALQAAGITPVITTNDDAERAAPLLAWALREAVTNVVRHSGASTCRIELSAHSLSVSDDGLGLGDALEGNGLRGLRERAAAAGAQISIGPASAHLRPGCRLTITCPEGAA</sequence>
<keyword evidence="1" id="KW-0808">Transferase</keyword>
<dbReference type="Gene3D" id="3.30.565.10">
    <property type="entry name" value="Histidine kinase-like ATPase, C-terminal domain"/>
    <property type="match status" value="1"/>
</dbReference>
<keyword evidence="4" id="KW-0812">Transmembrane</keyword>
<dbReference type="PANTHER" id="PTHR24421:SF63">
    <property type="entry name" value="SENSOR HISTIDINE KINASE DESK"/>
    <property type="match status" value="1"/>
</dbReference>
<name>A0ABP9FUU2_9MICC</name>
<dbReference type="Proteomes" id="UP001500368">
    <property type="component" value="Unassembled WGS sequence"/>
</dbReference>
<dbReference type="EMBL" id="BAABLW010000005">
    <property type="protein sequence ID" value="GAA4916875.1"/>
    <property type="molecule type" value="Genomic_DNA"/>
</dbReference>
<dbReference type="CDD" id="cd16917">
    <property type="entry name" value="HATPase_UhpB-NarQ-NarX-like"/>
    <property type="match status" value="1"/>
</dbReference>
<keyword evidence="4" id="KW-1133">Transmembrane helix</keyword>
<dbReference type="Gene3D" id="1.20.5.1930">
    <property type="match status" value="1"/>
</dbReference>
<organism evidence="6 7">
    <name type="scientific">Nesterenkonia rhizosphaerae</name>
    <dbReference type="NCBI Taxonomy" id="1348272"/>
    <lineage>
        <taxon>Bacteria</taxon>
        <taxon>Bacillati</taxon>
        <taxon>Actinomycetota</taxon>
        <taxon>Actinomycetes</taxon>
        <taxon>Micrococcales</taxon>
        <taxon>Micrococcaceae</taxon>
        <taxon>Nesterenkonia</taxon>
    </lineage>
</organism>
<feature type="transmembrane region" description="Helical" evidence="4">
    <location>
        <begin position="82"/>
        <end position="112"/>
    </location>
</feature>